<dbReference type="InterPro" id="IPR050596">
    <property type="entry name" value="AspAT/PAT-like"/>
</dbReference>
<organism evidence="6 7">
    <name type="scientific">Clostridium mobile</name>
    <dbReference type="NCBI Taxonomy" id="2841512"/>
    <lineage>
        <taxon>Bacteria</taxon>
        <taxon>Bacillati</taxon>
        <taxon>Bacillota</taxon>
        <taxon>Clostridia</taxon>
        <taxon>Eubacteriales</taxon>
        <taxon>Clostridiaceae</taxon>
        <taxon>Clostridium</taxon>
    </lineage>
</organism>
<dbReference type="InterPro" id="IPR004839">
    <property type="entry name" value="Aminotransferase_I/II_large"/>
</dbReference>
<gene>
    <name evidence="6" type="ORF">KQI86_00625</name>
</gene>
<dbReference type="RefSeq" id="WP_216437223.1">
    <property type="nucleotide sequence ID" value="NZ_JAHLQF010000001.1"/>
</dbReference>
<feature type="domain" description="Aminotransferase class I/classII large" evidence="5">
    <location>
        <begin position="31"/>
        <end position="388"/>
    </location>
</feature>
<proteinExistence type="predicted"/>
<dbReference type="Pfam" id="PF00155">
    <property type="entry name" value="Aminotran_1_2"/>
    <property type="match status" value="1"/>
</dbReference>
<dbReference type="PANTHER" id="PTHR46383">
    <property type="entry name" value="ASPARTATE AMINOTRANSFERASE"/>
    <property type="match status" value="1"/>
</dbReference>
<dbReference type="CDD" id="cd00609">
    <property type="entry name" value="AAT_like"/>
    <property type="match status" value="1"/>
</dbReference>
<comment type="caution">
    <text evidence="6">The sequence shown here is derived from an EMBL/GenBank/DDBJ whole genome shotgun (WGS) entry which is preliminary data.</text>
</comment>
<reference evidence="6 7" key="1">
    <citation type="submission" date="2021-06" db="EMBL/GenBank/DDBJ databases">
        <authorList>
            <person name="Sun Q."/>
            <person name="Li D."/>
        </authorList>
    </citation>
    <scope>NUCLEOTIDE SEQUENCE [LARGE SCALE GENOMIC DNA]</scope>
    <source>
        <strain evidence="6 7">MSJ-11</strain>
    </source>
</reference>
<keyword evidence="4" id="KW-0663">Pyridoxal phosphate</keyword>
<dbReference type="EMBL" id="JAHLQF010000001">
    <property type="protein sequence ID" value="MBU5482806.1"/>
    <property type="molecule type" value="Genomic_DNA"/>
</dbReference>
<evidence type="ECO:0000313" key="7">
    <source>
        <dbReference type="Proteomes" id="UP000726170"/>
    </source>
</evidence>
<protein>
    <submittedName>
        <fullName evidence="6">Pyridoxal phosphate-dependent aminotransferase</fullName>
    </submittedName>
</protein>
<keyword evidence="7" id="KW-1185">Reference proteome</keyword>
<evidence type="ECO:0000256" key="2">
    <source>
        <dbReference type="ARBA" id="ARBA00022576"/>
    </source>
</evidence>
<evidence type="ECO:0000256" key="3">
    <source>
        <dbReference type="ARBA" id="ARBA00022679"/>
    </source>
</evidence>
<dbReference type="PANTHER" id="PTHR46383:SF1">
    <property type="entry name" value="ASPARTATE AMINOTRANSFERASE"/>
    <property type="match status" value="1"/>
</dbReference>
<dbReference type="Proteomes" id="UP000726170">
    <property type="component" value="Unassembled WGS sequence"/>
</dbReference>
<evidence type="ECO:0000313" key="6">
    <source>
        <dbReference type="EMBL" id="MBU5482806.1"/>
    </source>
</evidence>
<dbReference type="InterPro" id="IPR004838">
    <property type="entry name" value="NHTrfase_class1_PyrdxlP-BS"/>
</dbReference>
<keyword evidence="3" id="KW-0808">Transferase</keyword>
<name>A0ABS6EC85_9CLOT</name>
<evidence type="ECO:0000256" key="1">
    <source>
        <dbReference type="ARBA" id="ARBA00001933"/>
    </source>
</evidence>
<keyword evidence="2 6" id="KW-0032">Aminotransferase</keyword>
<dbReference type="PROSITE" id="PS00105">
    <property type="entry name" value="AA_TRANSFER_CLASS_1"/>
    <property type="match status" value="1"/>
</dbReference>
<sequence length="398" mass="44202">MILSRKGENISSSITLEITAKAKAMKANGIDIIGFGAGEPDFNTPENIQNAAIEAMKNGLTKYTPASGIDELKEAIIEKFNKENNLEYNKSQIIISTGGKQALANLFLAILNPGDEVLVPTPYWVSYPELIKLADARPVFVEGEKANSYKYTIDNLNKVITNKTKAIIINSPNNPTGNVYTKDELIELANFSKEHNLIIISDEMYEKLVYDGDKHISIASLNQDAFERTIVVNGMSKSYAMTGWRIGYAAGNEKIIKIMSNIQSHMTSNPNSIAQYASLEALKGDQTPLYNMIEEFKKRRDYVITRIAQINELDLIPPKGAFYAFIDISKLIGKYIEGEKINGSLDFCDKLLTIGKVAAIPGIAFGLDNYIRISYATSMENIIVGLDRLEEFIDKLQV</sequence>
<evidence type="ECO:0000259" key="5">
    <source>
        <dbReference type="Pfam" id="PF00155"/>
    </source>
</evidence>
<evidence type="ECO:0000256" key="4">
    <source>
        <dbReference type="ARBA" id="ARBA00022898"/>
    </source>
</evidence>
<dbReference type="GO" id="GO:0008483">
    <property type="term" value="F:transaminase activity"/>
    <property type="evidence" value="ECO:0007669"/>
    <property type="project" value="UniProtKB-KW"/>
</dbReference>
<accession>A0ABS6EC85</accession>
<comment type="cofactor">
    <cofactor evidence="1">
        <name>pyridoxal 5'-phosphate</name>
        <dbReference type="ChEBI" id="CHEBI:597326"/>
    </cofactor>
</comment>